<feature type="transmembrane region" description="Helical" evidence="5">
    <location>
        <begin position="9"/>
        <end position="27"/>
    </location>
</feature>
<dbReference type="InterPro" id="IPR050553">
    <property type="entry name" value="Thioredoxin_ResA/DsbE_sf"/>
</dbReference>
<comment type="subcellular location">
    <subcellularLocation>
        <location evidence="1">Cell envelope</location>
    </subcellularLocation>
</comment>
<proteinExistence type="predicted"/>
<evidence type="ECO:0000256" key="4">
    <source>
        <dbReference type="ARBA" id="ARBA00023284"/>
    </source>
</evidence>
<dbReference type="Proteomes" id="UP000239504">
    <property type="component" value="Unassembled WGS sequence"/>
</dbReference>
<evidence type="ECO:0000259" key="6">
    <source>
        <dbReference type="PROSITE" id="PS51352"/>
    </source>
</evidence>
<dbReference type="EMBL" id="PJCH01000005">
    <property type="protein sequence ID" value="PQA87944.1"/>
    <property type="molecule type" value="Genomic_DNA"/>
</dbReference>
<keyword evidence="5" id="KW-0472">Membrane</keyword>
<evidence type="ECO:0000313" key="7">
    <source>
        <dbReference type="EMBL" id="PQA87944.1"/>
    </source>
</evidence>
<dbReference type="InterPro" id="IPR017937">
    <property type="entry name" value="Thioredoxin_CS"/>
</dbReference>
<reference evidence="7 8" key="1">
    <citation type="submission" date="2017-12" db="EMBL/GenBank/DDBJ databases">
        <authorList>
            <person name="Hurst M.R.H."/>
        </authorList>
    </citation>
    <scope>NUCLEOTIDE SEQUENCE [LARGE SCALE GENOMIC DNA]</scope>
    <source>
        <strain evidence="7 8">SY-3-19</strain>
    </source>
</reference>
<dbReference type="AlphaFoldDB" id="A0A2S7K5Z8"/>
<dbReference type="InterPro" id="IPR036249">
    <property type="entry name" value="Thioredoxin-like_sf"/>
</dbReference>
<dbReference type="GO" id="GO:0015036">
    <property type="term" value="F:disulfide oxidoreductase activity"/>
    <property type="evidence" value="ECO:0007669"/>
    <property type="project" value="UniProtKB-ARBA"/>
</dbReference>
<evidence type="ECO:0000256" key="2">
    <source>
        <dbReference type="ARBA" id="ARBA00022748"/>
    </source>
</evidence>
<dbReference type="GO" id="GO:0017004">
    <property type="term" value="P:cytochrome complex assembly"/>
    <property type="evidence" value="ECO:0007669"/>
    <property type="project" value="UniProtKB-KW"/>
</dbReference>
<evidence type="ECO:0000256" key="5">
    <source>
        <dbReference type="SAM" id="Phobius"/>
    </source>
</evidence>
<dbReference type="SUPFAM" id="SSF52833">
    <property type="entry name" value="Thioredoxin-like"/>
    <property type="match status" value="1"/>
</dbReference>
<dbReference type="PROSITE" id="PS51352">
    <property type="entry name" value="THIOREDOXIN_2"/>
    <property type="match status" value="1"/>
</dbReference>
<keyword evidence="4" id="KW-0676">Redox-active center</keyword>
<evidence type="ECO:0000256" key="3">
    <source>
        <dbReference type="ARBA" id="ARBA00023157"/>
    </source>
</evidence>
<gene>
    <name evidence="7" type="ORF">CW354_06295</name>
</gene>
<keyword evidence="3" id="KW-1015">Disulfide bond</keyword>
<dbReference type="OrthoDB" id="9799347at2"/>
<protein>
    <submittedName>
        <fullName evidence="7">TlpA family protein disulfide reductase</fullName>
    </submittedName>
</protein>
<dbReference type="GO" id="GO:0030313">
    <property type="term" value="C:cell envelope"/>
    <property type="evidence" value="ECO:0007669"/>
    <property type="project" value="UniProtKB-SubCell"/>
</dbReference>
<organism evidence="7 8">
    <name type="scientific">Hyphococcus luteus</name>
    <dbReference type="NCBI Taxonomy" id="2058213"/>
    <lineage>
        <taxon>Bacteria</taxon>
        <taxon>Pseudomonadati</taxon>
        <taxon>Pseudomonadota</taxon>
        <taxon>Alphaproteobacteria</taxon>
        <taxon>Parvularculales</taxon>
        <taxon>Parvularculaceae</taxon>
        <taxon>Hyphococcus</taxon>
    </lineage>
</organism>
<evidence type="ECO:0000313" key="8">
    <source>
        <dbReference type="Proteomes" id="UP000239504"/>
    </source>
</evidence>
<keyword evidence="2" id="KW-0201">Cytochrome c-type biogenesis</keyword>
<accession>A0A2S7K5Z8</accession>
<dbReference type="Gene3D" id="3.40.30.10">
    <property type="entry name" value="Glutaredoxin"/>
    <property type="match status" value="1"/>
</dbReference>
<dbReference type="Pfam" id="PF08534">
    <property type="entry name" value="Redoxin"/>
    <property type="match status" value="1"/>
</dbReference>
<dbReference type="RefSeq" id="WP_104829189.1">
    <property type="nucleotide sequence ID" value="NZ_PJCH01000005.1"/>
</dbReference>
<feature type="domain" description="Thioredoxin" evidence="6">
    <location>
        <begin position="53"/>
        <end position="206"/>
    </location>
</feature>
<keyword evidence="5" id="KW-1133">Transmembrane helix</keyword>
<comment type="caution">
    <text evidence="7">The sequence shown here is derived from an EMBL/GenBank/DDBJ whole genome shotgun (WGS) entry which is preliminary data.</text>
</comment>
<keyword evidence="5" id="KW-0812">Transmembrane</keyword>
<dbReference type="InterPro" id="IPR013766">
    <property type="entry name" value="Thioredoxin_domain"/>
</dbReference>
<keyword evidence="8" id="KW-1185">Reference proteome</keyword>
<evidence type="ECO:0000256" key="1">
    <source>
        <dbReference type="ARBA" id="ARBA00004196"/>
    </source>
</evidence>
<dbReference type="PANTHER" id="PTHR42852">
    <property type="entry name" value="THIOL:DISULFIDE INTERCHANGE PROTEIN DSBE"/>
    <property type="match status" value="1"/>
</dbReference>
<sequence>MNLIKQPRFWLLLWGGLGAAFLLYVIISASVSPKPGAEGGEKAYSALEQDNALLIGEMADFAYAFPPRGAPQIAFAHEGADVTLADFKGKAVLVNFWATWCAPCLKELPSLDALEGDLGGEKFEVVAIAADPQGPEVAREFLDRLEIEHLKLYADPNLQFTSAIGGANVLPVSILYDATGQEVGRLVGEADWSSPEARALVSSALPR</sequence>
<dbReference type="PANTHER" id="PTHR42852:SF6">
    <property type="entry name" value="THIOL:DISULFIDE INTERCHANGE PROTEIN DSBE"/>
    <property type="match status" value="1"/>
</dbReference>
<dbReference type="CDD" id="cd02966">
    <property type="entry name" value="TlpA_like_family"/>
    <property type="match status" value="1"/>
</dbReference>
<dbReference type="PROSITE" id="PS00194">
    <property type="entry name" value="THIOREDOXIN_1"/>
    <property type="match status" value="1"/>
</dbReference>
<dbReference type="InterPro" id="IPR013740">
    <property type="entry name" value="Redoxin"/>
</dbReference>
<name>A0A2S7K5Z8_9PROT</name>